<dbReference type="AlphaFoldDB" id="A0A381RVQ4"/>
<evidence type="ECO:0000256" key="2">
    <source>
        <dbReference type="ARBA" id="ARBA00022737"/>
    </source>
</evidence>
<accession>A0A381RVQ4</accession>
<evidence type="ECO:0000256" key="3">
    <source>
        <dbReference type="ARBA" id="ARBA00023180"/>
    </source>
</evidence>
<keyword evidence="3" id="KW-0325">Glycoprotein</keyword>
<name>A0A381RVQ4_9ZZZZ</name>
<dbReference type="Pfam" id="PF01436">
    <property type="entry name" value="NHL"/>
    <property type="match status" value="1"/>
</dbReference>
<dbReference type="Gene3D" id="2.40.10.500">
    <property type="match status" value="1"/>
</dbReference>
<evidence type="ECO:0008006" key="5">
    <source>
        <dbReference type="Google" id="ProtNLM"/>
    </source>
</evidence>
<sequence>MTIMIGTGDYRYEYRPDWAKLPGGMEFQAPSAVAVDSHDNLYVFQRGDPPVLVFDHDGNMIAQWTRKDGVPADAHLVYVGPDDGIYLADRDAHQILKYTAEGELVMSLGNRHRAELQAPFNHPADMCVAPPGSPLTGEIFVADGYGNSSVHHFSASGNHIDSFGSPGSSAREFRVPHSVRVSVEGRIYVADRENNRVQIFSPDGEFIEEWTDFKKPMGIHIDTAGIVYVTDQVPRLSILTLDGQLLARGRTFEQAHNVYTDSAGNIYGADVAHHRIQVFRKI</sequence>
<dbReference type="EMBL" id="UINC01002292">
    <property type="protein sequence ID" value="SUZ95088.1"/>
    <property type="molecule type" value="Genomic_DNA"/>
</dbReference>
<gene>
    <name evidence="4" type="ORF">METZ01_LOCUS47942</name>
</gene>
<dbReference type="InterPro" id="IPR001258">
    <property type="entry name" value="NHL_repeat"/>
</dbReference>
<dbReference type="Gene3D" id="2.120.10.30">
    <property type="entry name" value="TolB, C-terminal domain"/>
    <property type="match status" value="1"/>
</dbReference>
<reference evidence="4" key="1">
    <citation type="submission" date="2018-05" db="EMBL/GenBank/DDBJ databases">
        <authorList>
            <person name="Lanie J.A."/>
            <person name="Ng W.-L."/>
            <person name="Kazmierczak K.M."/>
            <person name="Andrzejewski T.M."/>
            <person name="Davidsen T.M."/>
            <person name="Wayne K.J."/>
            <person name="Tettelin H."/>
            <person name="Glass J.I."/>
            <person name="Rusch D."/>
            <person name="Podicherti R."/>
            <person name="Tsui H.-C.T."/>
            <person name="Winkler M.E."/>
        </authorList>
    </citation>
    <scope>NUCLEOTIDE SEQUENCE</scope>
</reference>
<protein>
    <recommendedName>
        <fullName evidence="5">Peptidylamidoglycolate lyase</fullName>
    </recommendedName>
</protein>
<evidence type="ECO:0000313" key="4">
    <source>
        <dbReference type="EMBL" id="SUZ95088.1"/>
    </source>
</evidence>
<evidence type="ECO:0000256" key="1">
    <source>
        <dbReference type="ARBA" id="ARBA00022729"/>
    </source>
</evidence>
<keyword evidence="2" id="KW-0677">Repeat</keyword>
<dbReference type="PROSITE" id="PS51125">
    <property type="entry name" value="NHL"/>
    <property type="match status" value="2"/>
</dbReference>
<dbReference type="SUPFAM" id="SSF101898">
    <property type="entry name" value="NHL repeat"/>
    <property type="match status" value="1"/>
</dbReference>
<organism evidence="4">
    <name type="scientific">marine metagenome</name>
    <dbReference type="NCBI Taxonomy" id="408172"/>
    <lineage>
        <taxon>unclassified sequences</taxon>
        <taxon>metagenomes</taxon>
        <taxon>ecological metagenomes</taxon>
    </lineage>
</organism>
<proteinExistence type="predicted"/>
<dbReference type="InterPro" id="IPR011042">
    <property type="entry name" value="6-blade_b-propeller_TolB-like"/>
</dbReference>
<dbReference type="PANTHER" id="PTHR10680">
    <property type="entry name" value="PEPTIDYL-GLYCINE ALPHA-AMIDATING MONOOXYGENASE"/>
    <property type="match status" value="1"/>
</dbReference>
<dbReference type="PANTHER" id="PTHR10680:SF38">
    <property type="entry name" value="BLL1368 PROTEIN"/>
    <property type="match status" value="1"/>
</dbReference>
<keyword evidence="1" id="KW-0732">Signal</keyword>